<comment type="caution">
    <text evidence="1">The sequence shown here is derived from an EMBL/GenBank/DDBJ whole genome shotgun (WGS) entry which is preliminary data.</text>
</comment>
<name>X1VDF9_9ZZZZ</name>
<sequence length="51" mass="5174">MTLRSESVSWSGRLLRYVPGVLIASGLSGDINALSGGDNAANPGSAAGWLK</sequence>
<accession>X1VDF9</accession>
<dbReference type="AlphaFoldDB" id="X1VDF9"/>
<gene>
    <name evidence="1" type="ORF">S12H4_52003</name>
</gene>
<proteinExistence type="predicted"/>
<organism evidence="1">
    <name type="scientific">marine sediment metagenome</name>
    <dbReference type="NCBI Taxonomy" id="412755"/>
    <lineage>
        <taxon>unclassified sequences</taxon>
        <taxon>metagenomes</taxon>
        <taxon>ecological metagenomes</taxon>
    </lineage>
</organism>
<reference evidence="1" key="1">
    <citation type="journal article" date="2014" name="Front. Microbiol.">
        <title>High frequency of phylogenetically diverse reductive dehalogenase-homologous genes in deep subseafloor sedimentary metagenomes.</title>
        <authorList>
            <person name="Kawai M."/>
            <person name="Futagami T."/>
            <person name="Toyoda A."/>
            <person name="Takaki Y."/>
            <person name="Nishi S."/>
            <person name="Hori S."/>
            <person name="Arai W."/>
            <person name="Tsubouchi T."/>
            <person name="Morono Y."/>
            <person name="Uchiyama I."/>
            <person name="Ito T."/>
            <person name="Fujiyama A."/>
            <person name="Inagaki F."/>
            <person name="Takami H."/>
        </authorList>
    </citation>
    <scope>NUCLEOTIDE SEQUENCE</scope>
    <source>
        <strain evidence="1">Expedition CK06-06</strain>
    </source>
</reference>
<evidence type="ECO:0000313" key="1">
    <source>
        <dbReference type="EMBL" id="GAJ04440.1"/>
    </source>
</evidence>
<dbReference type="EMBL" id="BARW01032939">
    <property type="protein sequence ID" value="GAJ04440.1"/>
    <property type="molecule type" value="Genomic_DNA"/>
</dbReference>
<protein>
    <submittedName>
        <fullName evidence="1">Uncharacterized protein</fullName>
    </submittedName>
</protein>